<protein>
    <submittedName>
        <fullName evidence="1">Uncharacterized protein</fullName>
    </submittedName>
</protein>
<reference evidence="1" key="1">
    <citation type="submission" date="2016-10" db="EMBL/GenBank/DDBJ databases">
        <authorList>
            <person name="Varghese N."/>
        </authorList>
    </citation>
    <scope>NUCLEOTIDE SEQUENCE</scope>
</reference>
<sequence>MKIEYRKNMKTAEMENMLDDMTKELFGRGRKVAMDNQMCVMCGNDANHFSDELSRKEYGISGMCQSCQDGVFSVDSQD</sequence>
<proteinExistence type="predicted"/>
<dbReference type="EMBL" id="KY052834">
    <property type="protein sequence ID" value="ASF00424.1"/>
    <property type="molecule type" value="Genomic_DNA"/>
</dbReference>
<evidence type="ECO:0000313" key="1">
    <source>
        <dbReference type="EMBL" id="ASF00424.1"/>
    </source>
</evidence>
<reference evidence="1" key="2">
    <citation type="journal article" date="2017" name="Nat. Commun.">
        <title>Single-virus genomics reveals hidden cosmopolitan and abundant viruses.</title>
        <authorList>
            <person name="Martinez-Hernandez F."/>
            <person name="Fornas O."/>
            <person name="Lluesma Gomez M."/>
            <person name="Bolduc B."/>
            <person name="de la Cruz Pena M.J."/>
            <person name="Martinez J.M."/>
            <person name="Anton J."/>
            <person name="Gasol J.M."/>
            <person name="Rosselli R."/>
            <person name="Rodriguez-Valera F."/>
            <person name="Sullivan M.B."/>
            <person name="Acinas S.G."/>
            <person name="Martinez-Garcia M."/>
        </authorList>
    </citation>
    <scope>NUCLEOTIDE SEQUENCE</scope>
</reference>
<accession>A0A218MMC3</accession>
<organism evidence="1">
    <name type="scientific">uncultured virus</name>
    <dbReference type="NCBI Taxonomy" id="340016"/>
    <lineage>
        <taxon>Viruses</taxon>
        <taxon>environmental samples</taxon>
    </lineage>
</organism>
<name>A0A218MMC3_9VIRU</name>